<proteinExistence type="predicted"/>
<dbReference type="Proteomes" id="UP000193804">
    <property type="component" value="Unassembled WGS sequence"/>
</dbReference>
<dbReference type="AlphaFoldDB" id="A0A1X7IKH3"/>
<dbReference type="InterPro" id="IPR012347">
    <property type="entry name" value="Ferritin-like"/>
</dbReference>
<sequence length="194" mass="22614">MKLRIDLKANSSQEWIDTVMADFDSFLQDHANCERKASGMAMSFVAKFPDRLEIIPELIDTAVEELEHFRDVYAIMQSKGISLPHKIEKDFYVDDLIKICRSGREERFMDRLLLASLVETRGAERFRMVYEALPEGNLRKFYHHLWASEAKHGEIFVDMALHYFDKEQVYNRLDEMSEAEAKILTALPLKAALH</sequence>
<dbReference type="PANTHER" id="PTHR42637:SF1">
    <property type="entry name" value="TRNA 2-(METHYLSULFANYL)-N(6)-ISOPENTENYLADENOSINE(37) HYDROXYLASE"/>
    <property type="match status" value="1"/>
</dbReference>
<dbReference type="Gene3D" id="1.20.1260.10">
    <property type="match status" value="1"/>
</dbReference>
<protein>
    <submittedName>
        <fullName evidence="1">tRNA-(Ms[2]io[6]A)-hydroxylase</fullName>
    </submittedName>
</protein>
<dbReference type="PANTHER" id="PTHR42637">
    <property type="entry name" value="TRNA-(MS[2]IO[6]A)-HYDROXYLASE"/>
    <property type="match status" value="1"/>
</dbReference>
<dbReference type="Pfam" id="PF06175">
    <property type="entry name" value="MiaE"/>
    <property type="match status" value="1"/>
</dbReference>
<gene>
    <name evidence="1" type="ORF">SAMN05661096_00743</name>
</gene>
<dbReference type="SUPFAM" id="SSF47240">
    <property type="entry name" value="Ferritin-like"/>
    <property type="match status" value="1"/>
</dbReference>
<dbReference type="OrthoDB" id="9802518at2"/>
<dbReference type="GO" id="GO:0045301">
    <property type="term" value="F:tRNA 2-(methylsulfanyl)-N(6)-isopentenyladenosine(37) hydroxylase activity"/>
    <property type="evidence" value="ECO:0007669"/>
    <property type="project" value="InterPro"/>
</dbReference>
<dbReference type="PIRSF" id="PIRSF020736">
    <property type="entry name" value="MiaE"/>
    <property type="match status" value="1"/>
</dbReference>
<accession>A0A1X7IKH3</accession>
<name>A0A1X7IKH3_9BACT</name>
<dbReference type="GO" id="GO:0006400">
    <property type="term" value="P:tRNA modification"/>
    <property type="evidence" value="ECO:0007669"/>
    <property type="project" value="InterPro"/>
</dbReference>
<evidence type="ECO:0000313" key="1">
    <source>
        <dbReference type="EMBL" id="SMG15315.1"/>
    </source>
</evidence>
<organism evidence="1 2">
    <name type="scientific">Marivirga sericea</name>
    <dbReference type="NCBI Taxonomy" id="1028"/>
    <lineage>
        <taxon>Bacteria</taxon>
        <taxon>Pseudomonadati</taxon>
        <taxon>Bacteroidota</taxon>
        <taxon>Cytophagia</taxon>
        <taxon>Cytophagales</taxon>
        <taxon>Marivirgaceae</taxon>
        <taxon>Marivirga</taxon>
    </lineage>
</organism>
<keyword evidence="2" id="KW-1185">Reference proteome</keyword>
<dbReference type="InterPro" id="IPR010386">
    <property type="entry name" value="tRNA-Hydrxlase_MiaE"/>
</dbReference>
<reference evidence="2" key="1">
    <citation type="submission" date="2017-04" db="EMBL/GenBank/DDBJ databases">
        <authorList>
            <person name="Varghese N."/>
            <person name="Submissions S."/>
        </authorList>
    </citation>
    <scope>NUCLEOTIDE SEQUENCE [LARGE SCALE GENOMIC DNA]</scope>
    <source>
        <strain evidence="2">DSM 4125</strain>
    </source>
</reference>
<dbReference type="CDD" id="cd07910">
    <property type="entry name" value="MiaE"/>
    <property type="match status" value="1"/>
</dbReference>
<dbReference type="STRING" id="1028.SAMN05661096_00743"/>
<dbReference type="EMBL" id="FXAW01000001">
    <property type="protein sequence ID" value="SMG15315.1"/>
    <property type="molecule type" value="Genomic_DNA"/>
</dbReference>
<dbReference type="InterPro" id="IPR009078">
    <property type="entry name" value="Ferritin-like_SF"/>
</dbReference>
<dbReference type="RefSeq" id="WP_085515723.1">
    <property type="nucleotide sequence ID" value="NZ_FXAW01000001.1"/>
</dbReference>
<evidence type="ECO:0000313" key="2">
    <source>
        <dbReference type="Proteomes" id="UP000193804"/>
    </source>
</evidence>